<keyword evidence="1" id="KW-0732">Signal</keyword>
<dbReference type="Proteomes" id="UP001597383">
    <property type="component" value="Unassembled WGS sequence"/>
</dbReference>
<feature type="chain" id="PRO_5047423243" description="Lipoprotein" evidence="1">
    <location>
        <begin position="22"/>
        <end position="180"/>
    </location>
</feature>
<evidence type="ECO:0008006" key="4">
    <source>
        <dbReference type="Google" id="ProtNLM"/>
    </source>
</evidence>
<feature type="signal peptide" evidence="1">
    <location>
        <begin position="1"/>
        <end position="21"/>
    </location>
</feature>
<organism evidence="2 3">
    <name type="scientific">Ornithinibacillus salinisoli</name>
    <dbReference type="NCBI Taxonomy" id="1848459"/>
    <lineage>
        <taxon>Bacteria</taxon>
        <taxon>Bacillati</taxon>
        <taxon>Bacillota</taxon>
        <taxon>Bacilli</taxon>
        <taxon>Bacillales</taxon>
        <taxon>Bacillaceae</taxon>
        <taxon>Ornithinibacillus</taxon>
    </lineage>
</organism>
<protein>
    <recommendedName>
        <fullName evidence="4">Lipoprotein</fullName>
    </recommendedName>
</protein>
<accession>A0ABW4VTA6</accession>
<gene>
    <name evidence="2" type="ORF">ACFSJF_01310</name>
</gene>
<evidence type="ECO:0000313" key="2">
    <source>
        <dbReference type="EMBL" id="MFD2042947.1"/>
    </source>
</evidence>
<reference evidence="3" key="1">
    <citation type="journal article" date="2019" name="Int. J. Syst. Evol. Microbiol.">
        <title>The Global Catalogue of Microorganisms (GCM) 10K type strain sequencing project: providing services to taxonomists for standard genome sequencing and annotation.</title>
        <authorList>
            <consortium name="The Broad Institute Genomics Platform"/>
            <consortium name="The Broad Institute Genome Sequencing Center for Infectious Disease"/>
            <person name="Wu L."/>
            <person name="Ma J."/>
        </authorList>
    </citation>
    <scope>NUCLEOTIDE SEQUENCE [LARGE SCALE GENOMIC DNA]</scope>
    <source>
        <strain evidence="3">R28</strain>
    </source>
</reference>
<dbReference type="EMBL" id="JBHUHQ010000002">
    <property type="protein sequence ID" value="MFD2042947.1"/>
    <property type="molecule type" value="Genomic_DNA"/>
</dbReference>
<sequence>MRKYLTVFVFIVIIASGCSHSTLKEAINSSGLSEHDEPEILFQNDDDGIVIFLTKDAEGSYIVCRSEYSLKNERYKVETSDPFTKKVDIVNRNEFLTVDLIEDGSDNPIRIVWGGVFHYPQAEKVEYMIKDKEGNSLHQNSTDINSKHIFLDKLPDHIEDTDDITFQVLDNEGNVLFDQS</sequence>
<evidence type="ECO:0000256" key="1">
    <source>
        <dbReference type="SAM" id="SignalP"/>
    </source>
</evidence>
<name>A0ABW4VTA6_9BACI</name>
<dbReference type="RefSeq" id="WP_377554677.1">
    <property type="nucleotide sequence ID" value="NZ_JBHUHQ010000002.1"/>
</dbReference>
<comment type="caution">
    <text evidence="2">The sequence shown here is derived from an EMBL/GenBank/DDBJ whole genome shotgun (WGS) entry which is preliminary data.</text>
</comment>
<evidence type="ECO:0000313" key="3">
    <source>
        <dbReference type="Proteomes" id="UP001597383"/>
    </source>
</evidence>
<dbReference type="PROSITE" id="PS51257">
    <property type="entry name" value="PROKAR_LIPOPROTEIN"/>
    <property type="match status" value="1"/>
</dbReference>
<proteinExistence type="predicted"/>
<keyword evidence="3" id="KW-1185">Reference proteome</keyword>